<dbReference type="EMBL" id="DVJS01000145">
    <property type="protein sequence ID" value="HIS97497.1"/>
    <property type="molecule type" value="Genomic_DNA"/>
</dbReference>
<proteinExistence type="predicted"/>
<feature type="domain" description="DUF5655" evidence="1">
    <location>
        <begin position="24"/>
        <end position="128"/>
    </location>
</feature>
<evidence type="ECO:0000259" key="1">
    <source>
        <dbReference type="Pfam" id="PF18899"/>
    </source>
</evidence>
<dbReference type="AlphaFoldDB" id="A0A9D1K9R4"/>
<accession>A0A9D1K9R4</accession>
<name>A0A9D1K9R4_9FIRM</name>
<evidence type="ECO:0000313" key="3">
    <source>
        <dbReference type="Proteomes" id="UP000886876"/>
    </source>
</evidence>
<dbReference type="InterPro" id="IPR043714">
    <property type="entry name" value="DUF5655"/>
</dbReference>
<gene>
    <name evidence="2" type="ORF">IAD42_05925</name>
</gene>
<reference evidence="2" key="2">
    <citation type="journal article" date="2021" name="PeerJ">
        <title>Extensive microbial diversity within the chicken gut microbiome revealed by metagenomics and culture.</title>
        <authorList>
            <person name="Gilroy R."/>
            <person name="Ravi A."/>
            <person name="Getino M."/>
            <person name="Pursley I."/>
            <person name="Horton D.L."/>
            <person name="Alikhan N.F."/>
            <person name="Baker D."/>
            <person name="Gharbi K."/>
            <person name="Hall N."/>
            <person name="Watson M."/>
            <person name="Adriaenssens E.M."/>
            <person name="Foster-Nyarko E."/>
            <person name="Jarju S."/>
            <person name="Secka A."/>
            <person name="Antonio M."/>
            <person name="Oren A."/>
            <person name="Chaudhuri R.R."/>
            <person name="La Ragione R."/>
            <person name="Hildebrand F."/>
            <person name="Pallen M.J."/>
        </authorList>
    </citation>
    <scope>NUCLEOTIDE SEQUENCE</scope>
    <source>
        <strain evidence="2">ChiHecec3B27-6122</strain>
    </source>
</reference>
<comment type="caution">
    <text evidence="2">The sequence shown here is derived from an EMBL/GenBank/DDBJ whole genome shotgun (WGS) entry which is preliminary data.</text>
</comment>
<protein>
    <recommendedName>
        <fullName evidence="1">DUF5655 domain-containing protein</fullName>
    </recommendedName>
</protein>
<organism evidence="2 3">
    <name type="scientific">Candidatus Scatomorpha pullistercoris</name>
    <dbReference type="NCBI Taxonomy" id="2840929"/>
    <lineage>
        <taxon>Bacteria</taxon>
        <taxon>Bacillati</taxon>
        <taxon>Bacillota</taxon>
        <taxon>Clostridia</taxon>
        <taxon>Eubacteriales</taxon>
        <taxon>Candidatus Scatomorpha</taxon>
    </lineage>
</organism>
<sequence>MKQPEHYLDDLLYFFDGWPLELELYRGLYAILDAAELPELSVKVQKSQVSFYGRHLFAAASLPLRRKKDWPKHCLIVTVGLGRRLESPRVAVAVEPYPGRWTHHVLVSEAGELDGELLSWLREAYEFSEQKR</sequence>
<evidence type="ECO:0000313" key="2">
    <source>
        <dbReference type="EMBL" id="HIS97497.1"/>
    </source>
</evidence>
<dbReference type="Proteomes" id="UP000886876">
    <property type="component" value="Unassembled WGS sequence"/>
</dbReference>
<reference evidence="2" key="1">
    <citation type="submission" date="2020-10" db="EMBL/GenBank/DDBJ databases">
        <authorList>
            <person name="Gilroy R."/>
        </authorList>
    </citation>
    <scope>NUCLEOTIDE SEQUENCE</scope>
    <source>
        <strain evidence="2">ChiHecec3B27-6122</strain>
    </source>
</reference>
<dbReference type="Pfam" id="PF18899">
    <property type="entry name" value="DUF5655"/>
    <property type="match status" value="1"/>
</dbReference>